<feature type="domain" description="CheR-type methyltransferase" evidence="5">
    <location>
        <begin position="1"/>
        <end position="237"/>
    </location>
</feature>
<keyword evidence="2" id="KW-0808">Transferase</keyword>
<proteinExistence type="predicted"/>
<organism evidence="6 7">
    <name type="scientific">Kaistia terrae</name>
    <dbReference type="NCBI Taxonomy" id="537017"/>
    <lineage>
        <taxon>Bacteria</taxon>
        <taxon>Pseudomonadati</taxon>
        <taxon>Pseudomonadota</taxon>
        <taxon>Alphaproteobacteria</taxon>
        <taxon>Hyphomicrobiales</taxon>
        <taxon>Kaistiaceae</taxon>
        <taxon>Kaistia</taxon>
    </lineage>
</organism>
<dbReference type="Gene3D" id="3.40.50.150">
    <property type="entry name" value="Vaccinia Virus protein VP39"/>
    <property type="match status" value="1"/>
</dbReference>
<dbReference type="PANTHER" id="PTHR24422:SF19">
    <property type="entry name" value="CHEMOTAXIS PROTEIN METHYLTRANSFERASE"/>
    <property type="match status" value="1"/>
</dbReference>
<evidence type="ECO:0000259" key="5">
    <source>
        <dbReference type="PROSITE" id="PS50123"/>
    </source>
</evidence>
<gene>
    <name evidence="6" type="ORF">ACFPP9_16765</name>
</gene>
<keyword evidence="3" id="KW-0949">S-adenosyl-L-methionine</keyword>
<dbReference type="SMART" id="SM00028">
    <property type="entry name" value="TPR"/>
    <property type="match status" value="1"/>
</dbReference>
<feature type="repeat" description="TPR" evidence="4">
    <location>
        <begin position="355"/>
        <end position="388"/>
    </location>
</feature>
<keyword evidence="7" id="KW-1185">Reference proteome</keyword>
<dbReference type="InterPro" id="IPR000780">
    <property type="entry name" value="CheR_MeTrfase"/>
</dbReference>
<dbReference type="GO" id="GO:0032259">
    <property type="term" value="P:methylation"/>
    <property type="evidence" value="ECO:0007669"/>
    <property type="project" value="UniProtKB-KW"/>
</dbReference>
<name>A0ABW0PXY4_9HYPH</name>
<dbReference type="InterPro" id="IPR011990">
    <property type="entry name" value="TPR-like_helical_dom_sf"/>
</dbReference>
<evidence type="ECO:0000313" key="7">
    <source>
        <dbReference type="Proteomes" id="UP001596150"/>
    </source>
</evidence>
<dbReference type="Gene3D" id="1.25.40.10">
    <property type="entry name" value="Tetratricopeptide repeat domain"/>
    <property type="match status" value="1"/>
</dbReference>
<dbReference type="PRINTS" id="PR00996">
    <property type="entry name" value="CHERMTFRASE"/>
</dbReference>
<dbReference type="GO" id="GO:0008168">
    <property type="term" value="F:methyltransferase activity"/>
    <property type="evidence" value="ECO:0007669"/>
    <property type="project" value="UniProtKB-KW"/>
</dbReference>
<dbReference type="InterPro" id="IPR029063">
    <property type="entry name" value="SAM-dependent_MTases_sf"/>
</dbReference>
<dbReference type="Pfam" id="PF01739">
    <property type="entry name" value="CheR"/>
    <property type="match status" value="1"/>
</dbReference>
<comment type="caution">
    <text evidence="6">The sequence shown here is derived from an EMBL/GenBank/DDBJ whole genome shotgun (WGS) entry which is preliminary data.</text>
</comment>
<evidence type="ECO:0000256" key="3">
    <source>
        <dbReference type="ARBA" id="ARBA00022691"/>
    </source>
</evidence>
<keyword evidence="1 6" id="KW-0489">Methyltransferase</keyword>
<dbReference type="PROSITE" id="PS50123">
    <property type="entry name" value="CHER"/>
    <property type="match status" value="1"/>
</dbReference>
<evidence type="ECO:0000313" key="6">
    <source>
        <dbReference type="EMBL" id="MFC5517439.1"/>
    </source>
</evidence>
<dbReference type="SUPFAM" id="SSF48452">
    <property type="entry name" value="TPR-like"/>
    <property type="match status" value="1"/>
</dbReference>
<dbReference type="SUPFAM" id="SSF53335">
    <property type="entry name" value="S-adenosyl-L-methionine-dependent methyltransferases"/>
    <property type="match status" value="1"/>
</dbReference>
<dbReference type="RefSeq" id="WP_266346239.1">
    <property type="nucleotide sequence ID" value="NZ_JAPKNH010000014.1"/>
</dbReference>
<accession>A0ABW0PXY4</accession>
<dbReference type="Proteomes" id="UP001596150">
    <property type="component" value="Unassembled WGS sequence"/>
</dbReference>
<dbReference type="InterPro" id="IPR019734">
    <property type="entry name" value="TPR_rpt"/>
</dbReference>
<dbReference type="SMART" id="SM00138">
    <property type="entry name" value="MeTrc"/>
    <property type="match status" value="1"/>
</dbReference>
<evidence type="ECO:0000256" key="1">
    <source>
        <dbReference type="ARBA" id="ARBA00022603"/>
    </source>
</evidence>
<keyword evidence="4" id="KW-0802">TPR repeat</keyword>
<reference evidence="7" key="1">
    <citation type="journal article" date="2019" name="Int. J. Syst. Evol. Microbiol.">
        <title>The Global Catalogue of Microorganisms (GCM) 10K type strain sequencing project: providing services to taxonomists for standard genome sequencing and annotation.</title>
        <authorList>
            <consortium name="The Broad Institute Genomics Platform"/>
            <consortium name="The Broad Institute Genome Sequencing Center for Infectious Disease"/>
            <person name="Wu L."/>
            <person name="Ma J."/>
        </authorList>
    </citation>
    <scope>NUCLEOTIDE SEQUENCE [LARGE SCALE GENOMIC DNA]</scope>
    <source>
        <strain evidence="7">KACC 12633</strain>
    </source>
</reference>
<evidence type="ECO:0000256" key="4">
    <source>
        <dbReference type="PROSITE-ProRule" id="PRU00339"/>
    </source>
</evidence>
<protein>
    <submittedName>
        <fullName evidence="6">CheR family methyltransferase</fullName>
    </submittedName>
</protein>
<evidence type="ECO:0000256" key="2">
    <source>
        <dbReference type="ARBA" id="ARBA00022679"/>
    </source>
</evidence>
<dbReference type="PROSITE" id="PS50005">
    <property type="entry name" value="TPR"/>
    <property type="match status" value="1"/>
</dbReference>
<sequence>MLGDIERLLKDEIGLDSESVGLSVIRHALRERMLATGIADAQRYWTMVSTSRAEVQQLIDAVIVPETWFFRDREAFAGMARYARTDIKRRPIRLLSLPCSTGEEAYTMAMAMFDAGFGPEDFVVEARDVSLRNLELAEIAVYGRNSFRGKDLAFRDRYFEVVGGGEYRPIAAVRDRVHFKRANLLDVPEVTRLGSHDIVFCRNLLIYFDRETQDRALDRLQQLLAPNGMLLVGPAESALPVAHGFVSAHLPMVFAFVRAPKGVKSVRPRAPTSIAPAKVSPPKIPLPGARPAVLARPVIGQTATPRPRSLPPKDASSVDLQAASLKAIQHAANGGRLVEAREAALEHIRQYGPSADAHYHLGLVQDAEGNRAGAIQNYRKAIYLAPEHGEALAHLALLLQRQGDDAGAKALNSRLGRIMNRSGS</sequence>
<dbReference type="InterPro" id="IPR050903">
    <property type="entry name" value="Bact_Chemotaxis_MeTrfase"/>
</dbReference>
<dbReference type="EMBL" id="JBHSML010000007">
    <property type="protein sequence ID" value="MFC5517439.1"/>
    <property type="molecule type" value="Genomic_DNA"/>
</dbReference>
<dbReference type="InterPro" id="IPR022642">
    <property type="entry name" value="CheR_C"/>
</dbReference>
<dbReference type="PANTHER" id="PTHR24422">
    <property type="entry name" value="CHEMOTAXIS PROTEIN METHYLTRANSFERASE"/>
    <property type="match status" value="1"/>
</dbReference>